<gene>
    <name evidence="4" type="ORF">M0H32_05135</name>
</gene>
<keyword evidence="1" id="KW-0808">Transferase</keyword>
<reference evidence="4" key="1">
    <citation type="submission" date="2022-04" db="EMBL/GenBank/DDBJ databases">
        <title>Roseibium sp. CAU 1639 isolated from mud.</title>
        <authorList>
            <person name="Kim W."/>
        </authorList>
    </citation>
    <scope>NUCLEOTIDE SEQUENCE</scope>
    <source>
        <strain evidence="4">CAU 1639</strain>
    </source>
</reference>
<protein>
    <submittedName>
        <fullName evidence="4">GNAT family N-acetyltransferase</fullName>
    </submittedName>
</protein>
<keyword evidence="2" id="KW-0012">Acyltransferase</keyword>
<dbReference type="InterPro" id="IPR000182">
    <property type="entry name" value="GNAT_dom"/>
</dbReference>
<sequence length="160" mass="17568">MTQPTDDLIIRVADDGDFDAVRALYRDLVPSDLPAPEALQRQTYKTMLEHPGLTILLAVIDRQAVASCTLVVTPNLTRGCASYALIENVVTQSNWRGRGIGHQLMQAAIDRAFGDGCFKVMLLSGSGNARAHRFYKTLGFSTTKTGFELRAPGYAPRRLI</sequence>
<evidence type="ECO:0000256" key="1">
    <source>
        <dbReference type="ARBA" id="ARBA00022679"/>
    </source>
</evidence>
<dbReference type="PANTHER" id="PTHR43877">
    <property type="entry name" value="AMINOALKYLPHOSPHONATE N-ACETYLTRANSFERASE-RELATED-RELATED"/>
    <property type="match status" value="1"/>
</dbReference>
<dbReference type="RefSeq" id="WP_248151581.1">
    <property type="nucleotide sequence ID" value="NZ_JALNMJ010000002.1"/>
</dbReference>
<dbReference type="PROSITE" id="PS51186">
    <property type="entry name" value="GNAT"/>
    <property type="match status" value="1"/>
</dbReference>
<organism evidence="4 5">
    <name type="scientific">Roseibium sediminicola</name>
    <dbReference type="NCBI Taxonomy" id="2933272"/>
    <lineage>
        <taxon>Bacteria</taxon>
        <taxon>Pseudomonadati</taxon>
        <taxon>Pseudomonadota</taxon>
        <taxon>Alphaproteobacteria</taxon>
        <taxon>Hyphomicrobiales</taxon>
        <taxon>Stappiaceae</taxon>
        <taxon>Roseibium</taxon>
    </lineage>
</organism>
<dbReference type="EMBL" id="JALNMJ010000002">
    <property type="protein sequence ID" value="MCK7611536.1"/>
    <property type="molecule type" value="Genomic_DNA"/>
</dbReference>
<accession>A0ABT0GQ14</accession>
<evidence type="ECO:0000259" key="3">
    <source>
        <dbReference type="PROSITE" id="PS51186"/>
    </source>
</evidence>
<dbReference type="Pfam" id="PF00583">
    <property type="entry name" value="Acetyltransf_1"/>
    <property type="match status" value="1"/>
</dbReference>
<evidence type="ECO:0000313" key="4">
    <source>
        <dbReference type="EMBL" id="MCK7611536.1"/>
    </source>
</evidence>
<keyword evidence="5" id="KW-1185">Reference proteome</keyword>
<proteinExistence type="predicted"/>
<comment type="caution">
    <text evidence="4">The sequence shown here is derived from an EMBL/GenBank/DDBJ whole genome shotgun (WGS) entry which is preliminary data.</text>
</comment>
<dbReference type="CDD" id="cd04301">
    <property type="entry name" value="NAT_SF"/>
    <property type="match status" value="1"/>
</dbReference>
<dbReference type="SUPFAM" id="SSF55729">
    <property type="entry name" value="Acyl-CoA N-acyltransferases (Nat)"/>
    <property type="match status" value="1"/>
</dbReference>
<dbReference type="PANTHER" id="PTHR43877:SF1">
    <property type="entry name" value="ACETYLTRANSFERASE"/>
    <property type="match status" value="1"/>
</dbReference>
<dbReference type="Proteomes" id="UP001431221">
    <property type="component" value="Unassembled WGS sequence"/>
</dbReference>
<dbReference type="InterPro" id="IPR016181">
    <property type="entry name" value="Acyl_CoA_acyltransferase"/>
</dbReference>
<feature type="domain" description="N-acetyltransferase" evidence="3">
    <location>
        <begin position="8"/>
        <end position="160"/>
    </location>
</feature>
<evidence type="ECO:0000256" key="2">
    <source>
        <dbReference type="ARBA" id="ARBA00023315"/>
    </source>
</evidence>
<evidence type="ECO:0000313" key="5">
    <source>
        <dbReference type="Proteomes" id="UP001431221"/>
    </source>
</evidence>
<dbReference type="Gene3D" id="3.40.630.30">
    <property type="match status" value="1"/>
</dbReference>
<dbReference type="InterPro" id="IPR050832">
    <property type="entry name" value="Bact_Acetyltransf"/>
</dbReference>
<name>A0ABT0GQ14_9HYPH</name>